<evidence type="ECO:0000313" key="2">
    <source>
        <dbReference type="Proteomes" id="UP000664940"/>
    </source>
</evidence>
<dbReference type="AlphaFoldDB" id="A0A834A7C0"/>
<organism evidence="1 2">
    <name type="scientific">Phyllostomus discolor</name>
    <name type="common">pale spear-nosed bat</name>
    <dbReference type="NCBI Taxonomy" id="89673"/>
    <lineage>
        <taxon>Eukaryota</taxon>
        <taxon>Metazoa</taxon>
        <taxon>Chordata</taxon>
        <taxon>Craniata</taxon>
        <taxon>Vertebrata</taxon>
        <taxon>Euteleostomi</taxon>
        <taxon>Mammalia</taxon>
        <taxon>Eutheria</taxon>
        <taxon>Laurasiatheria</taxon>
        <taxon>Chiroptera</taxon>
        <taxon>Yangochiroptera</taxon>
        <taxon>Phyllostomidae</taxon>
        <taxon>Phyllostominae</taxon>
        <taxon>Phyllostomus</taxon>
    </lineage>
</organism>
<accession>A0A834A7C0</accession>
<proteinExistence type="predicted"/>
<gene>
    <name evidence="1" type="ORF">HJG60_011274</name>
</gene>
<reference evidence="1 2" key="1">
    <citation type="journal article" date="2020" name="Nature">
        <title>Six reference-quality genomes reveal evolution of bat adaptations.</title>
        <authorList>
            <person name="Jebb D."/>
            <person name="Huang Z."/>
            <person name="Pippel M."/>
            <person name="Hughes G.M."/>
            <person name="Lavrichenko K."/>
            <person name="Devanna P."/>
            <person name="Winkler S."/>
            <person name="Jermiin L.S."/>
            <person name="Skirmuntt E.C."/>
            <person name="Katzourakis A."/>
            <person name="Burkitt-Gray L."/>
            <person name="Ray D.A."/>
            <person name="Sullivan K.A.M."/>
            <person name="Roscito J.G."/>
            <person name="Kirilenko B.M."/>
            <person name="Davalos L.M."/>
            <person name="Corthals A.P."/>
            <person name="Power M.L."/>
            <person name="Jones G."/>
            <person name="Ransome R.D."/>
            <person name="Dechmann D.K.N."/>
            <person name="Locatelli A.G."/>
            <person name="Puechmaille S.J."/>
            <person name="Fedrigo O."/>
            <person name="Jarvis E.D."/>
            <person name="Hiller M."/>
            <person name="Vernes S.C."/>
            <person name="Myers E.W."/>
            <person name="Teeling E.C."/>
        </authorList>
    </citation>
    <scope>NUCLEOTIDE SEQUENCE [LARGE SCALE GENOMIC DNA]</scope>
    <source>
        <strain evidence="1">Bat1K_MPI-CBG_1</strain>
    </source>
</reference>
<sequence>MAAPGPVVSLTSSRPLLCLQVPFGHLSGKQPSFLPWKDYREPHNQPNYQAFSRGRTLASQVNLSSSGLSRDEQNPHMPPSGVTFQAKSWLTKPLLTTGLSGLMQRNLIVSLSPSECQILEGSGREKNTKCEGKSFSFGYPPGFPKLSYRV</sequence>
<evidence type="ECO:0000313" key="1">
    <source>
        <dbReference type="EMBL" id="KAF6104296.1"/>
    </source>
</evidence>
<dbReference type="Proteomes" id="UP000664940">
    <property type="component" value="Unassembled WGS sequence"/>
</dbReference>
<protein>
    <submittedName>
        <fullName evidence="1">Uncharacterized protein</fullName>
    </submittedName>
</protein>
<comment type="caution">
    <text evidence="1">The sequence shown here is derived from an EMBL/GenBank/DDBJ whole genome shotgun (WGS) entry which is preliminary data.</text>
</comment>
<dbReference type="EMBL" id="JABVXQ010000006">
    <property type="protein sequence ID" value="KAF6104296.1"/>
    <property type="molecule type" value="Genomic_DNA"/>
</dbReference>
<name>A0A834A7C0_9CHIR</name>